<reference evidence="1" key="1">
    <citation type="submission" date="2021-06" db="EMBL/GenBank/DDBJ databases">
        <authorList>
            <person name="Kallberg Y."/>
            <person name="Tangrot J."/>
            <person name="Rosling A."/>
        </authorList>
    </citation>
    <scope>NUCLEOTIDE SEQUENCE</scope>
    <source>
        <strain evidence="1">IN212</strain>
    </source>
</reference>
<keyword evidence="2" id="KW-1185">Reference proteome</keyword>
<sequence>ENGVKVVDMRNIITKETACSYTYMCDYHNKHPNVNGSNAIADVLY</sequence>
<evidence type="ECO:0000313" key="2">
    <source>
        <dbReference type="Proteomes" id="UP000789396"/>
    </source>
</evidence>
<feature type="non-terminal residue" evidence="1">
    <location>
        <position position="1"/>
    </location>
</feature>
<proteinExistence type="predicted"/>
<dbReference type="OrthoDB" id="2410007at2759"/>
<comment type="caution">
    <text evidence="1">The sequence shown here is derived from an EMBL/GenBank/DDBJ whole genome shotgun (WGS) entry which is preliminary data.</text>
</comment>
<dbReference type="EMBL" id="CAJVPZ010081263">
    <property type="protein sequence ID" value="CAG8808371.1"/>
    <property type="molecule type" value="Genomic_DNA"/>
</dbReference>
<feature type="non-terminal residue" evidence="1">
    <location>
        <position position="45"/>
    </location>
</feature>
<dbReference type="Proteomes" id="UP000789396">
    <property type="component" value="Unassembled WGS sequence"/>
</dbReference>
<dbReference type="AlphaFoldDB" id="A0A9N9K3G0"/>
<accession>A0A9N9K3G0</accession>
<evidence type="ECO:0000313" key="1">
    <source>
        <dbReference type="EMBL" id="CAG8808371.1"/>
    </source>
</evidence>
<organism evidence="1 2">
    <name type="scientific">Racocetra fulgida</name>
    <dbReference type="NCBI Taxonomy" id="60492"/>
    <lineage>
        <taxon>Eukaryota</taxon>
        <taxon>Fungi</taxon>
        <taxon>Fungi incertae sedis</taxon>
        <taxon>Mucoromycota</taxon>
        <taxon>Glomeromycotina</taxon>
        <taxon>Glomeromycetes</taxon>
        <taxon>Diversisporales</taxon>
        <taxon>Gigasporaceae</taxon>
        <taxon>Racocetra</taxon>
    </lineage>
</organism>
<name>A0A9N9K3G0_9GLOM</name>
<gene>
    <name evidence="1" type="ORF">RFULGI_LOCUS18482</name>
</gene>
<protein>
    <submittedName>
        <fullName evidence="1">17261_t:CDS:1</fullName>
    </submittedName>
</protein>